<dbReference type="RefSeq" id="WP_179665981.1">
    <property type="nucleotide sequence ID" value="NZ_JACCFP010000001.1"/>
</dbReference>
<feature type="chain" id="PRO_5032662632" evidence="2">
    <location>
        <begin position="34"/>
        <end position="193"/>
    </location>
</feature>
<keyword evidence="5" id="KW-1185">Reference proteome</keyword>
<dbReference type="AlphaFoldDB" id="A0A853BW76"/>
<dbReference type="Pfam" id="PF03413">
    <property type="entry name" value="PepSY"/>
    <property type="match status" value="1"/>
</dbReference>
<organism evidence="4 5">
    <name type="scientific">Nocardioides thalensis</name>
    <dbReference type="NCBI Taxonomy" id="1914755"/>
    <lineage>
        <taxon>Bacteria</taxon>
        <taxon>Bacillati</taxon>
        <taxon>Actinomycetota</taxon>
        <taxon>Actinomycetes</taxon>
        <taxon>Propionibacteriales</taxon>
        <taxon>Nocardioidaceae</taxon>
        <taxon>Nocardioides</taxon>
    </lineage>
</organism>
<feature type="compositionally biased region" description="Acidic residues" evidence="1">
    <location>
        <begin position="81"/>
        <end position="91"/>
    </location>
</feature>
<evidence type="ECO:0000313" key="5">
    <source>
        <dbReference type="Proteomes" id="UP000530424"/>
    </source>
</evidence>
<gene>
    <name evidence="4" type="ORF">HNR19_000013</name>
</gene>
<reference evidence="4 5" key="1">
    <citation type="submission" date="2020-07" db="EMBL/GenBank/DDBJ databases">
        <title>Sequencing the genomes of 1000 actinobacteria strains.</title>
        <authorList>
            <person name="Klenk H.-P."/>
        </authorList>
    </citation>
    <scope>NUCLEOTIDE SEQUENCE [LARGE SCALE GENOMIC DNA]</scope>
    <source>
        <strain evidence="4 5">DSM 103833</strain>
    </source>
</reference>
<feature type="compositionally biased region" description="Basic and acidic residues" evidence="1">
    <location>
        <begin position="126"/>
        <end position="136"/>
    </location>
</feature>
<feature type="signal peptide" evidence="2">
    <location>
        <begin position="1"/>
        <end position="33"/>
    </location>
</feature>
<dbReference type="InterPro" id="IPR025711">
    <property type="entry name" value="PepSY"/>
</dbReference>
<protein>
    <submittedName>
        <fullName evidence="4">Putative membrane protein YkoI</fullName>
    </submittedName>
</protein>
<keyword evidence="2" id="KW-0732">Signal</keyword>
<name>A0A853BW76_9ACTN</name>
<dbReference type="EMBL" id="JACCFP010000001">
    <property type="protein sequence ID" value="NYI99314.1"/>
    <property type="molecule type" value="Genomic_DNA"/>
</dbReference>
<accession>A0A853BW76</accession>
<evidence type="ECO:0000259" key="3">
    <source>
        <dbReference type="Pfam" id="PF03413"/>
    </source>
</evidence>
<feature type="compositionally biased region" description="Acidic residues" evidence="1">
    <location>
        <begin position="98"/>
        <end position="125"/>
    </location>
</feature>
<sequence length="193" mass="20140">MNTTKLRSKRVLLPAIATIAVLGVGATVWTATADDNLEGDARDRVAAAAVEAAGGGEAVDVETSDDQGAAYEVEVRREDGTELDVSLDENLDVVRQDEEGDDDGDESGDADDGTEDTEDTDDTDADDRVLGDAERADAEQAALAAVGGGTVLQVEASDDAGEAYEAEVRDRDGKEWDVALDADFTVLSKTADS</sequence>
<evidence type="ECO:0000313" key="4">
    <source>
        <dbReference type="EMBL" id="NYI99314.1"/>
    </source>
</evidence>
<dbReference type="Gene3D" id="3.30.505.20">
    <property type="match status" value="2"/>
</dbReference>
<feature type="region of interest" description="Disordered" evidence="1">
    <location>
        <begin position="75"/>
        <end position="136"/>
    </location>
</feature>
<evidence type="ECO:0000256" key="1">
    <source>
        <dbReference type="SAM" id="MobiDB-lite"/>
    </source>
</evidence>
<evidence type="ECO:0000256" key="2">
    <source>
        <dbReference type="SAM" id="SignalP"/>
    </source>
</evidence>
<feature type="domain" description="PepSY" evidence="3">
    <location>
        <begin position="136"/>
        <end position="182"/>
    </location>
</feature>
<proteinExistence type="predicted"/>
<dbReference type="Proteomes" id="UP000530424">
    <property type="component" value="Unassembled WGS sequence"/>
</dbReference>
<comment type="caution">
    <text evidence="4">The sequence shown here is derived from an EMBL/GenBank/DDBJ whole genome shotgun (WGS) entry which is preliminary data.</text>
</comment>